<evidence type="ECO:0000313" key="4">
    <source>
        <dbReference type="Proteomes" id="UP000548476"/>
    </source>
</evidence>
<keyword evidence="2" id="KW-0812">Transmembrane</keyword>
<dbReference type="EMBL" id="JACHGT010000001">
    <property type="protein sequence ID" value="MBB6032407.1"/>
    <property type="molecule type" value="Genomic_DNA"/>
</dbReference>
<keyword evidence="2" id="KW-0472">Membrane</keyword>
<dbReference type="RefSeq" id="WP_184785313.1">
    <property type="nucleotide sequence ID" value="NZ_BONT01000111.1"/>
</dbReference>
<dbReference type="Proteomes" id="UP000548476">
    <property type="component" value="Unassembled WGS sequence"/>
</dbReference>
<accession>A0A841FH31</accession>
<sequence length="415" mass="42315">MSESSAQAREGRKLDLRALPVWSFSVIIAGVTALALLFAQSSQGADPRTAMAVGIDLTIDDAPELGVGGFSGAWVTAGTPDLSQSNGEDNGDYSDPDGVKTYAGAATQLVHTSWDATSGQLTARANATAFTLKWNGVSPFITIGSLDAYAQCVKQNAILAYSRSNTGIVMVAGMNFTEGTRTVTVTGPQLGLPSGVTGTMTVDYEQFESVINTATEASAEAYVEVSVSVDLRNADGSDRYSGRILNMVLGHVEVSCQPRIMPSPSSSSASPTANPTGSPSPTITPHSITPTPSSESPSPSPSSESPSPSPSSESPSPSPSPSPSSESPSPSPTTESPSPTESPSSSSPVPSPTDSSSGGSSGRTTPPASPPDDDDDDGLAVTGSTVFLVMLGGVGVSMLGVAFLALARHRRESRP</sequence>
<comment type="caution">
    <text evidence="3">The sequence shown here is derived from an EMBL/GenBank/DDBJ whole genome shotgun (WGS) entry which is preliminary data.</text>
</comment>
<protein>
    <submittedName>
        <fullName evidence="3">Uncharacterized protein</fullName>
    </submittedName>
</protein>
<keyword evidence="2" id="KW-1133">Transmembrane helix</keyword>
<reference evidence="3 4" key="1">
    <citation type="submission" date="2020-08" db="EMBL/GenBank/DDBJ databases">
        <title>Genomic Encyclopedia of Type Strains, Phase IV (KMG-IV): sequencing the most valuable type-strain genomes for metagenomic binning, comparative biology and taxonomic classification.</title>
        <authorList>
            <person name="Goeker M."/>
        </authorList>
    </citation>
    <scope>NUCLEOTIDE SEQUENCE [LARGE SCALE GENOMIC DNA]</scope>
    <source>
        <strain evidence="3 4">YIM 65646</strain>
    </source>
</reference>
<dbReference type="PRINTS" id="PR01217">
    <property type="entry name" value="PRICHEXTENSN"/>
</dbReference>
<evidence type="ECO:0000256" key="2">
    <source>
        <dbReference type="SAM" id="Phobius"/>
    </source>
</evidence>
<keyword evidence="4" id="KW-1185">Reference proteome</keyword>
<dbReference type="PANTHER" id="PTHR48148:SF2">
    <property type="entry name" value="PA14 DOMAIN-CONTAINING PROTEIN"/>
    <property type="match status" value="1"/>
</dbReference>
<feature type="compositionally biased region" description="Low complexity" evidence="1">
    <location>
        <begin position="323"/>
        <end position="366"/>
    </location>
</feature>
<evidence type="ECO:0000256" key="1">
    <source>
        <dbReference type="SAM" id="MobiDB-lite"/>
    </source>
</evidence>
<evidence type="ECO:0000313" key="3">
    <source>
        <dbReference type="EMBL" id="MBB6032407.1"/>
    </source>
</evidence>
<proteinExistence type="predicted"/>
<feature type="compositionally biased region" description="Low complexity" evidence="1">
    <location>
        <begin position="262"/>
        <end position="315"/>
    </location>
</feature>
<gene>
    <name evidence="3" type="ORF">HNR73_000249</name>
</gene>
<feature type="transmembrane region" description="Helical" evidence="2">
    <location>
        <begin position="386"/>
        <end position="407"/>
    </location>
</feature>
<dbReference type="PANTHER" id="PTHR48148">
    <property type="entry name" value="KERATINOCYTE PROLINE-RICH PROTEIN"/>
    <property type="match status" value="1"/>
</dbReference>
<feature type="transmembrane region" description="Helical" evidence="2">
    <location>
        <begin position="21"/>
        <end position="39"/>
    </location>
</feature>
<feature type="region of interest" description="Disordered" evidence="1">
    <location>
        <begin position="258"/>
        <end position="380"/>
    </location>
</feature>
<organism evidence="3 4">
    <name type="scientific">Phytomonospora endophytica</name>
    <dbReference type="NCBI Taxonomy" id="714109"/>
    <lineage>
        <taxon>Bacteria</taxon>
        <taxon>Bacillati</taxon>
        <taxon>Actinomycetota</taxon>
        <taxon>Actinomycetes</taxon>
        <taxon>Micromonosporales</taxon>
        <taxon>Micromonosporaceae</taxon>
        <taxon>Phytomonospora</taxon>
    </lineage>
</organism>
<name>A0A841FH31_9ACTN</name>
<dbReference type="AlphaFoldDB" id="A0A841FH31"/>